<proteinExistence type="predicted"/>
<dbReference type="Proteomes" id="UP000054485">
    <property type="component" value="Unassembled WGS sequence"/>
</dbReference>
<sequence length="51" mass="5808">MRVNVWALARKPRIGAVPLVDPQTQSTFVSARWVLAIAIHKPWSTRRSLLL</sequence>
<dbReference type="EMBL" id="KN835133">
    <property type="protein sequence ID" value="KIK49270.1"/>
    <property type="molecule type" value="Genomic_DNA"/>
</dbReference>
<evidence type="ECO:0000313" key="1">
    <source>
        <dbReference type="EMBL" id="KIK49270.1"/>
    </source>
</evidence>
<dbReference type="InParanoid" id="A0A0D0AGI9"/>
<name>A0A0D0AGI9_9AGAM</name>
<evidence type="ECO:0000313" key="2">
    <source>
        <dbReference type="Proteomes" id="UP000054485"/>
    </source>
</evidence>
<reference evidence="1 2" key="1">
    <citation type="submission" date="2014-04" db="EMBL/GenBank/DDBJ databases">
        <authorList>
            <consortium name="DOE Joint Genome Institute"/>
            <person name="Kuo A."/>
            <person name="Ruytinx J."/>
            <person name="Rineau F."/>
            <person name="Colpaert J."/>
            <person name="Kohler A."/>
            <person name="Nagy L.G."/>
            <person name="Floudas D."/>
            <person name="Copeland A."/>
            <person name="Barry K.W."/>
            <person name="Cichocki N."/>
            <person name="Veneault-Fourrey C."/>
            <person name="LaButti K."/>
            <person name="Lindquist E.A."/>
            <person name="Lipzen A."/>
            <person name="Lundell T."/>
            <person name="Morin E."/>
            <person name="Murat C."/>
            <person name="Sun H."/>
            <person name="Tunlid A."/>
            <person name="Henrissat B."/>
            <person name="Grigoriev I.V."/>
            <person name="Hibbett D.S."/>
            <person name="Martin F."/>
            <person name="Nordberg H.P."/>
            <person name="Cantor M.N."/>
            <person name="Hua S.X."/>
        </authorList>
    </citation>
    <scope>NUCLEOTIDE SEQUENCE [LARGE SCALE GENOMIC DNA]</scope>
    <source>
        <strain evidence="1 2">UH-Slu-Lm8-n1</strain>
    </source>
</reference>
<gene>
    <name evidence="1" type="ORF">CY34DRAFT_309608</name>
</gene>
<dbReference type="AlphaFoldDB" id="A0A0D0AGI9"/>
<keyword evidence="2" id="KW-1185">Reference proteome</keyword>
<accession>A0A0D0AGI9</accession>
<protein>
    <submittedName>
        <fullName evidence="1">Uncharacterized protein</fullName>
    </submittedName>
</protein>
<reference evidence="2" key="2">
    <citation type="submission" date="2015-01" db="EMBL/GenBank/DDBJ databases">
        <title>Evolutionary Origins and Diversification of the Mycorrhizal Mutualists.</title>
        <authorList>
            <consortium name="DOE Joint Genome Institute"/>
            <consortium name="Mycorrhizal Genomics Consortium"/>
            <person name="Kohler A."/>
            <person name="Kuo A."/>
            <person name="Nagy L.G."/>
            <person name="Floudas D."/>
            <person name="Copeland A."/>
            <person name="Barry K.W."/>
            <person name="Cichocki N."/>
            <person name="Veneault-Fourrey C."/>
            <person name="LaButti K."/>
            <person name="Lindquist E.A."/>
            <person name="Lipzen A."/>
            <person name="Lundell T."/>
            <person name="Morin E."/>
            <person name="Murat C."/>
            <person name="Riley R."/>
            <person name="Ohm R."/>
            <person name="Sun H."/>
            <person name="Tunlid A."/>
            <person name="Henrissat B."/>
            <person name="Grigoriev I.V."/>
            <person name="Hibbett D.S."/>
            <person name="Martin F."/>
        </authorList>
    </citation>
    <scope>NUCLEOTIDE SEQUENCE [LARGE SCALE GENOMIC DNA]</scope>
    <source>
        <strain evidence="2">UH-Slu-Lm8-n1</strain>
    </source>
</reference>
<dbReference type="HOGENOM" id="CLU_3107995_0_0_1"/>
<organism evidence="1 2">
    <name type="scientific">Suillus luteus UH-Slu-Lm8-n1</name>
    <dbReference type="NCBI Taxonomy" id="930992"/>
    <lineage>
        <taxon>Eukaryota</taxon>
        <taxon>Fungi</taxon>
        <taxon>Dikarya</taxon>
        <taxon>Basidiomycota</taxon>
        <taxon>Agaricomycotina</taxon>
        <taxon>Agaricomycetes</taxon>
        <taxon>Agaricomycetidae</taxon>
        <taxon>Boletales</taxon>
        <taxon>Suillineae</taxon>
        <taxon>Suillaceae</taxon>
        <taxon>Suillus</taxon>
    </lineage>
</organism>